<feature type="compositionally biased region" description="Low complexity" evidence="1">
    <location>
        <begin position="234"/>
        <end position="244"/>
    </location>
</feature>
<dbReference type="AlphaFoldDB" id="A0A378WMG6"/>
<protein>
    <submittedName>
        <fullName evidence="2">Uncharacterized protein</fullName>
    </submittedName>
</protein>
<evidence type="ECO:0000313" key="3">
    <source>
        <dbReference type="Proteomes" id="UP000255082"/>
    </source>
</evidence>
<reference evidence="2 3" key="1">
    <citation type="submission" date="2018-06" db="EMBL/GenBank/DDBJ databases">
        <authorList>
            <consortium name="Pathogen Informatics"/>
            <person name="Doyle S."/>
        </authorList>
    </citation>
    <scope>NUCLEOTIDE SEQUENCE [LARGE SCALE GENOMIC DNA]</scope>
    <source>
        <strain evidence="2 3">NCTC13184</strain>
    </source>
</reference>
<evidence type="ECO:0000313" key="2">
    <source>
        <dbReference type="EMBL" id="SUA42122.1"/>
    </source>
</evidence>
<feature type="region of interest" description="Disordered" evidence="1">
    <location>
        <begin position="1"/>
        <end position="83"/>
    </location>
</feature>
<sequence length="251" mass="26249">MMASAGAWRGRRIEQQADHRCGGDQADQDQGGDTGDGSGGDRGRGEFVGPVRSGGCRDGRAGRGAGGGQPPGEDEYPQRGQDGRSADLLRMCPARYRADGAVRTTFSEAGLADGRGARSPTRPRAVWKFTAVPRIVGSIAMGLLPATNLRTKVFILPSSRLLVFSVAREPASARAITSLGCACCRGAPMPEQMRCGVRCECVSAVLAYWTVGASAIGRPSRLVGSGSRPARQHGSYSRGPGRPGARSRGHP</sequence>
<gene>
    <name evidence="2" type="ORF">NCTC13184_01471</name>
</gene>
<dbReference type="EMBL" id="UGRU01000001">
    <property type="protein sequence ID" value="SUA42122.1"/>
    <property type="molecule type" value="Genomic_DNA"/>
</dbReference>
<accession>A0A378WMG6</accession>
<name>A0A378WMG6_9NOCA</name>
<organism evidence="2 3">
    <name type="scientific">Nocardia africana</name>
    <dbReference type="NCBI Taxonomy" id="134964"/>
    <lineage>
        <taxon>Bacteria</taxon>
        <taxon>Bacillati</taxon>
        <taxon>Actinomycetota</taxon>
        <taxon>Actinomycetes</taxon>
        <taxon>Mycobacteriales</taxon>
        <taxon>Nocardiaceae</taxon>
        <taxon>Nocardia</taxon>
    </lineage>
</organism>
<proteinExistence type="predicted"/>
<dbReference type="Proteomes" id="UP000255082">
    <property type="component" value="Unassembled WGS sequence"/>
</dbReference>
<feature type="compositionally biased region" description="Basic and acidic residues" evidence="1">
    <location>
        <begin position="11"/>
        <end position="22"/>
    </location>
</feature>
<evidence type="ECO:0000256" key="1">
    <source>
        <dbReference type="SAM" id="MobiDB-lite"/>
    </source>
</evidence>
<feature type="region of interest" description="Disordered" evidence="1">
    <location>
        <begin position="222"/>
        <end position="251"/>
    </location>
</feature>